<evidence type="ECO:0000313" key="1">
    <source>
        <dbReference type="EMBL" id="KAF2711421.1"/>
    </source>
</evidence>
<sequence>MSAAVASFQQHESGLTSRHRGVPCLAFHPSLRAQDPLLHRMLKQIWDNNQFIRALFYFEPLFSLLVVPSAIITPTPTTFSVSRGNGFPTCSFLQLGFLDDPSSYIQWYCRCRMPHAARHLRPCQNATRTSAPSMYVHTQ</sequence>
<organism evidence="1 2">
    <name type="scientific">Pleomassaria siparia CBS 279.74</name>
    <dbReference type="NCBI Taxonomy" id="1314801"/>
    <lineage>
        <taxon>Eukaryota</taxon>
        <taxon>Fungi</taxon>
        <taxon>Dikarya</taxon>
        <taxon>Ascomycota</taxon>
        <taxon>Pezizomycotina</taxon>
        <taxon>Dothideomycetes</taxon>
        <taxon>Pleosporomycetidae</taxon>
        <taxon>Pleosporales</taxon>
        <taxon>Pleomassariaceae</taxon>
        <taxon>Pleomassaria</taxon>
    </lineage>
</organism>
<protein>
    <submittedName>
        <fullName evidence="1">Uncharacterized protein</fullName>
    </submittedName>
</protein>
<name>A0A6G1KG84_9PLEO</name>
<accession>A0A6G1KG84</accession>
<dbReference type="AlphaFoldDB" id="A0A6G1KG84"/>
<dbReference type="Proteomes" id="UP000799428">
    <property type="component" value="Unassembled WGS sequence"/>
</dbReference>
<keyword evidence="2" id="KW-1185">Reference proteome</keyword>
<reference evidence="1" key="1">
    <citation type="journal article" date="2020" name="Stud. Mycol.">
        <title>101 Dothideomycetes genomes: a test case for predicting lifestyles and emergence of pathogens.</title>
        <authorList>
            <person name="Haridas S."/>
            <person name="Albert R."/>
            <person name="Binder M."/>
            <person name="Bloem J."/>
            <person name="Labutti K."/>
            <person name="Salamov A."/>
            <person name="Andreopoulos B."/>
            <person name="Baker S."/>
            <person name="Barry K."/>
            <person name="Bills G."/>
            <person name="Bluhm B."/>
            <person name="Cannon C."/>
            <person name="Castanera R."/>
            <person name="Culley D."/>
            <person name="Daum C."/>
            <person name="Ezra D."/>
            <person name="Gonzalez J."/>
            <person name="Henrissat B."/>
            <person name="Kuo A."/>
            <person name="Liang C."/>
            <person name="Lipzen A."/>
            <person name="Lutzoni F."/>
            <person name="Magnuson J."/>
            <person name="Mondo S."/>
            <person name="Nolan M."/>
            <person name="Ohm R."/>
            <person name="Pangilinan J."/>
            <person name="Park H.-J."/>
            <person name="Ramirez L."/>
            <person name="Alfaro M."/>
            <person name="Sun H."/>
            <person name="Tritt A."/>
            <person name="Yoshinaga Y."/>
            <person name="Zwiers L.-H."/>
            <person name="Turgeon B."/>
            <person name="Goodwin S."/>
            <person name="Spatafora J."/>
            <person name="Crous P."/>
            <person name="Grigoriev I."/>
        </authorList>
    </citation>
    <scope>NUCLEOTIDE SEQUENCE</scope>
    <source>
        <strain evidence="1">CBS 279.74</strain>
    </source>
</reference>
<proteinExistence type="predicted"/>
<dbReference type="EMBL" id="MU005767">
    <property type="protein sequence ID" value="KAF2711421.1"/>
    <property type="molecule type" value="Genomic_DNA"/>
</dbReference>
<evidence type="ECO:0000313" key="2">
    <source>
        <dbReference type="Proteomes" id="UP000799428"/>
    </source>
</evidence>
<gene>
    <name evidence="1" type="ORF">K504DRAFT_219191</name>
</gene>